<organism evidence="1 2">
    <name type="scientific">Caballeronia mineralivorans PML1(12)</name>
    <dbReference type="NCBI Taxonomy" id="908627"/>
    <lineage>
        <taxon>Bacteria</taxon>
        <taxon>Pseudomonadati</taxon>
        <taxon>Pseudomonadota</taxon>
        <taxon>Betaproteobacteria</taxon>
        <taxon>Burkholderiales</taxon>
        <taxon>Burkholderiaceae</taxon>
        <taxon>Caballeronia</taxon>
    </lineage>
</organism>
<evidence type="ECO:0000313" key="1">
    <source>
        <dbReference type="EMBL" id="KLU25061.1"/>
    </source>
</evidence>
<protein>
    <submittedName>
        <fullName evidence="1">Membrane protein</fullName>
    </submittedName>
</protein>
<dbReference type="Proteomes" id="UP000035963">
    <property type="component" value="Unassembled WGS sequence"/>
</dbReference>
<gene>
    <name evidence="1" type="ORF">EOS_17335</name>
</gene>
<reference evidence="1 2" key="1">
    <citation type="journal article" date="2015" name="Genome Announc.">
        <title>Draft Genome Sequence of Burkholderia sp. Strain PML1(12), an Ectomycorrhizosphere-Inhabiting Bacterium with Effective Mineral-Weathering Ability.</title>
        <authorList>
            <person name="Uroz S."/>
            <person name="Oger P."/>
        </authorList>
    </citation>
    <scope>NUCLEOTIDE SEQUENCE [LARGE SCALE GENOMIC DNA]</scope>
    <source>
        <strain evidence="2">PML1(12)</strain>
    </source>
</reference>
<accession>A0A0J1CXI1</accession>
<dbReference type="PATRIC" id="fig|908627.4.peg.3886"/>
<comment type="caution">
    <text evidence="1">The sequence shown here is derived from an EMBL/GenBank/DDBJ whole genome shotgun (WGS) entry which is preliminary data.</text>
</comment>
<dbReference type="EMBL" id="AEJF01000108">
    <property type="protein sequence ID" value="KLU25061.1"/>
    <property type="molecule type" value="Genomic_DNA"/>
</dbReference>
<name>A0A0J1CXI1_9BURK</name>
<proteinExistence type="predicted"/>
<sequence>MLHAPVVPAQQAAGEQVTAQKKVLYVTRLKHKDREIDDKVREHLEKRGMIVTMVDESAPATAAEGEDLVVISSVVSARDMTGTSYKNVNVPLVTWESDLFDSLRLTGAKKGEDFGEVEKEHYINVVNAPSALAGGLPAGKRWVYPRDDEMGWGKPAPGATIIATIPGEPQHAVVFAYEKGATMDYDFIAPARRVGLFLGNRTFDKLSPDGSALFDAAIDWAISGNHG</sequence>
<keyword evidence="2" id="KW-1185">Reference proteome</keyword>
<dbReference type="AlphaFoldDB" id="A0A0J1CXI1"/>
<evidence type="ECO:0000313" key="2">
    <source>
        <dbReference type="Proteomes" id="UP000035963"/>
    </source>
</evidence>